<accession>A0ABQ1UAC2</accession>
<reference evidence="2" key="1">
    <citation type="journal article" date="2019" name="Int. J. Syst. Evol. Microbiol.">
        <title>The Global Catalogue of Microorganisms (GCM) 10K type strain sequencing project: providing services to taxonomists for standard genome sequencing and annotation.</title>
        <authorList>
            <consortium name="The Broad Institute Genomics Platform"/>
            <consortium name="The Broad Institute Genome Sequencing Center for Infectious Disease"/>
            <person name="Wu L."/>
            <person name="Ma J."/>
        </authorList>
    </citation>
    <scope>NUCLEOTIDE SEQUENCE [LARGE SCALE GENOMIC DNA]</scope>
    <source>
        <strain evidence="2">CGMCC 1.15197</strain>
    </source>
</reference>
<dbReference type="Proteomes" id="UP000632273">
    <property type="component" value="Unassembled WGS sequence"/>
</dbReference>
<dbReference type="EMBL" id="BMHT01000004">
    <property type="protein sequence ID" value="GGF11690.1"/>
    <property type="molecule type" value="Genomic_DNA"/>
</dbReference>
<evidence type="ECO:0000313" key="2">
    <source>
        <dbReference type="Proteomes" id="UP000632273"/>
    </source>
</evidence>
<name>A0ABQ1UAC2_9BACT</name>
<proteinExistence type="predicted"/>
<sequence length="65" mass="7371">MPRSTKIGLAVVPDAEGALGADRDFVKVGFHGRELKVGREEQYDDQRLYQRQQNLGKAEFVDFAF</sequence>
<gene>
    <name evidence="1" type="ORF">GCM10011383_23630</name>
</gene>
<organism evidence="1 2">
    <name type="scientific">Hymenobacter cavernae</name>
    <dbReference type="NCBI Taxonomy" id="2044852"/>
    <lineage>
        <taxon>Bacteria</taxon>
        <taxon>Pseudomonadati</taxon>
        <taxon>Bacteroidota</taxon>
        <taxon>Cytophagia</taxon>
        <taxon>Cytophagales</taxon>
        <taxon>Hymenobacteraceae</taxon>
        <taxon>Hymenobacter</taxon>
    </lineage>
</organism>
<protein>
    <submittedName>
        <fullName evidence="1">Uncharacterized protein</fullName>
    </submittedName>
</protein>
<comment type="caution">
    <text evidence="1">The sequence shown here is derived from an EMBL/GenBank/DDBJ whole genome shotgun (WGS) entry which is preliminary data.</text>
</comment>
<keyword evidence="2" id="KW-1185">Reference proteome</keyword>
<evidence type="ECO:0000313" key="1">
    <source>
        <dbReference type="EMBL" id="GGF11690.1"/>
    </source>
</evidence>